<accession>A0A833M9X2</accession>
<proteinExistence type="predicted"/>
<comment type="caution">
    <text evidence="2">The sequence shown here is derived from an EMBL/GenBank/DDBJ whole genome shotgun (WGS) entry which is preliminary data.</text>
</comment>
<protein>
    <submittedName>
        <fullName evidence="2">Transposase</fullName>
    </submittedName>
</protein>
<keyword evidence="3" id="KW-1185">Reference proteome</keyword>
<dbReference type="AlphaFoldDB" id="A0A833M9X2"/>
<name>A0A833M9X2_9FIRM</name>
<gene>
    <name evidence="2" type="ORF">F8153_09035</name>
</gene>
<evidence type="ECO:0000313" key="3">
    <source>
        <dbReference type="Proteomes" id="UP000465601"/>
    </source>
</evidence>
<dbReference type="OrthoDB" id="9800962at2"/>
<dbReference type="RefSeq" id="WP_151866034.1">
    <property type="nucleotide sequence ID" value="NZ_WBZB01000028.1"/>
</dbReference>
<dbReference type="EMBL" id="WBZB01000028">
    <property type="protein sequence ID" value="KAB3529588.1"/>
    <property type="molecule type" value="Genomic_DNA"/>
</dbReference>
<reference evidence="2 3" key="1">
    <citation type="submission" date="2019-10" db="EMBL/GenBank/DDBJ databases">
        <title>Alkaliphilus serpentinus sp. nov. and Alkaliphilus pronyensis sp. nov., two novel anaerobic alkaliphilic species isolated from the serpentinized-hosted hydrothermal field of the Prony Bay (New Caledonia).</title>
        <authorList>
            <person name="Postec A."/>
        </authorList>
    </citation>
    <scope>NUCLEOTIDE SEQUENCE [LARGE SCALE GENOMIC DNA]</scope>
    <source>
        <strain evidence="2 3">LacT</strain>
    </source>
</reference>
<dbReference type="Proteomes" id="UP000465601">
    <property type="component" value="Unassembled WGS sequence"/>
</dbReference>
<dbReference type="InterPro" id="IPR045489">
    <property type="entry name" value="DUF6429"/>
</dbReference>
<evidence type="ECO:0000259" key="1">
    <source>
        <dbReference type="Pfam" id="PF20008"/>
    </source>
</evidence>
<feature type="domain" description="DUF6429" evidence="1">
    <location>
        <begin position="2"/>
        <end position="76"/>
    </location>
</feature>
<sequence length="77" mass="9181">MRENIKELTLLLLYLTSWKESDRLTGGSHRSWKGYPFKILDELIEEGYIYGSNKAKSIYFKEEGIKETEKMLKKYIK</sequence>
<organism evidence="2 3">
    <name type="scientific">Alkaliphilus serpentinus</name>
    <dbReference type="NCBI Taxonomy" id="1482731"/>
    <lineage>
        <taxon>Bacteria</taxon>
        <taxon>Bacillati</taxon>
        <taxon>Bacillota</taxon>
        <taxon>Clostridia</taxon>
        <taxon>Peptostreptococcales</taxon>
        <taxon>Natronincolaceae</taxon>
        <taxon>Alkaliphilus</taxon>
    </lineage>
</organism>
<dbReference type="Pfam" id="PF20008">
    <property type="entry name" value="DUF6429"/>
    <property type="match status" value="1"/>
</dbReference>
<evidence type="ECO:0000313" key="2">
    <source>
        <dbReference type="EMBL" id="KAB3529588.1"/>
    </source>
</evidence>